<dbReference type="EMBL" id="JAIQCV010000008">
    <property type="protein sequence ID" value="KAH1074087.1"/>
    <property type="molecule type" value="Genomic_DNA"/>
</dbReference>
<accession>A0A9D3ZY55</accession>
<dbReference type="Proteomes" id="UP000828251">
    <property type="component" value="Unassembled WGS sequence"/>
</dbReference>
<feature type="non-terminal residue" evidence="1">
    <location>
        <position position="1"/>
    </location>
</feature>
<comment type="caution">
    <text evidence="1">The sequence shown here is derived from an EMBL/GenBank/DDBJ whole genome shotgun (WGS) entry which is preliminary data.</text>
</comment>
<name>A0A9D3ZY55_9ROSI</name>
<evidence type="ECO:0000313" key="1">
    <source>
        <dbReference type="EMBL" id="KAH1074087.1"/>
    </source>
</evidence>
<sequence length="59" mass="7013">LLRASVKPYEFSFNPNGFTFSSYELLFNHYGFLFSFHELPFNRRVFENDVLVFVSHSSN</sequence>
<protein>
    <submittedName>
        <fullName evidence="1">Uncharacterized protein</fullName>
    </submittedName>
</protein>
<gene>
    <name evidence="1" type="ORF">J1N35_026415</name>
</gene>
<proteinExistence type="predicted"/>
<reference evidence="1 2" key="1">
    <citation type="journal article" date="2021" name="Plant Biotechnol. J.">
        <title>Multi-omics assisted identification of the key and species-specific regulatory components of drought-tolerant mechanisms in Gossypium stocksii.</title>
        <authorList>
            <person name="Yu D."/>
            <person name="Ke L."/>
            <person name="Zhang D."/>
            <person name="Wu Y."/>
            <person name="Sun Y."/>
            <person name="Mei J."/>
            <person name="Sun J."/>
            <person name="Sun Y."/>
        </authorList>
    </citation>
    <scope>NUCLEOTIDE SEQUENCE [LARGE SCALE GENOMIC DNA]</scope>
    <source>
        <strain evidence="2">cv. E1</strain>
        <tissue evidence="1">Leaf</tissue>
    </source>
</reference>
<organism evidence="1 2">
    <name type="scientific">Gossypium stocksii</name>
    <dbReference type="NCBI Taxonomy" id="47602"/>
    <lineage>
        <taxon>Eukaryota</taxon>
        <taxon>Viridiplantae</taxon>
        <taxon>Streptophyta</taxon>
        <taxon>Embryophyta</taxon>
        <taxon>Tracheophyta</taxon>
        <taxon>Spermatophyta</taxon>
        <taxon>Magnoliopsida</taxon>
        <taxon>eudicotyledons</taxon>
        <taxon>Gunneridae</taxon>
        <taxon>Pentapetalae</taxon>
        <taxon>rosids</taxon>
        <taxon>malvids</taxon>
        <taxon>Malvales</taxon>
        <taxon>Malvaceae</taxon>
        <taxon>Malvoideae</taxon>
        <taxon>Gossypium</taxon>
    </lineage>
</organism>
<keyword evidence="2" id="KW-1185">Reference proteome</keyword>
<feature type="non-terminal residue" evidence="1">
    <location>
        <position position="59"/>
    </location>
</feature>
<dbReference type="AlphaFoldDB" id="A0A9D3ZY55"/>
<evidence type="ECO:0000313" key="2">
    <source>
        <dbReference type="Proteomes" id="UP000828251"/>
    </source>
</evidence>